<dbReference type="PANTHER" id="PTHR15020:SF50">
    <property type="entry name" value="UPF0659 PROTEIN YMR090W"/>
    <property type="match status" value="1"/>
</dbReference>
<dbReference type="PANTHER" id="PTHR15020">
    <property type="entry name" value="FLAVIN REDUCTASE-RELATED"/>
    <property type="match status" value="1"/>
</dbReference>
<evidence type="ECO:0000313" key="3">
    <source>
        <dbReference type="EMBL" id="MEN3068942.1"/>
    </source>
</evidence>
<accession>A0ABU9YZ10</accession>
<evidence type="ECO:0000256" key="1">
    <source>
        <dbReference type="SAM" id="MobiDB-lite"/>
    </source>
</evidence>
<sequence>MSEQTLIVFGARQGLGLALVQLACAANWKVHAVVRPGAEHAALAATGCAIHFADALSAEAVNACFRGRTRLAWVVSTLSDTQGMADAAGNIHVIQAAVRSKAKGVLLVSSLGAGDSRAHASDRLLAAIGHVLSAKTLAEEALRNSGLPFCILRPGGLVDGPPRGTAQLLRAADAHGFIRRSDLALMMFRLLEEGRLLDQTRTAIDPSCPPPTRYAASSQAPEAHPAKAIPT</sequence>
<protein>
    <submittedName>
        <fullName evidence="3">NAD(P)H-binding protein</fullName>
    </submittedName>
</protein>
<dbReference type="Pfam" id="PF13460">
    <property type="entry name" value="NAD_binding_10"/>
    <property type="match status" value="1"/>
</dbReference>
<keyword evidence="4" id="KW-1185">Reference proteome</keyword>
<feature type="domain" description="NAD(P)-binding" evidence="2">
    <location>
        <begin position="10"/>
        <end position="193"/>
    </location>
</feature>
<dbReference type="Gene3D" id="3.40.50.720">
    <property type="entry name" value="NAD(P)-binding Rossmann-like Domain"/>
    <property type="match status" value="1"/>
</dbReference>
<gene>
    <name evidence="3" type="ORF">ABDB84_10665</name>
</gene>
<name>A0ABU9YZ10_9RHOO</name>
<reference evidence="3 4" key="1">
    <citation type="journal article" date="2018" name="Int. J. Syst. Evol. Microbiol.">
        <title>Uliginosibacterium sediminicola sp. nov., isolated from freshwater sediment.</title>
        <authorList>
            <person name="Hwang W.M."/>
            <person name="Kim S.M."/>
            <person name="Kang K."/>
            <person name="Ahn T.Y."/>
        </authorList>
    </citation>
    <scope>NUCLEOTIDE SEQUENCE [LARGE SCALE GENOMIC DNA]</scope>
    <source>
        <strain evidence="3 4">M1-21</strain>
    </source>
</reference>
<dbReference type="Proteomes" id="UP001410394">
    <property type="component" value="Unassembled WGS sequence"/>
</dbReference>
<feature type="region of interest" description="Disordered" evidence="1">
    <location>
        <begin position="202"/>
        <end position="231"/>
    </location>
</feature>
<dbReference type="SUPFAM" id="SSF51735">
    <property type="entry name" value="NAD(P)-binding Rossmann-fold domains"/>
    <property type="match status" value="1"/>
</dbReference>
<evidence type="ECO:0000313" key="4">
    <source>
        <dbReference type="Proteomes" id="UP001410394"/>
    </source>
</evidence>
<organism evidence="3 4">
    <name type="scientific">Uliginosibacterium sediminicola</name>
    <dbReference type="NCBI Taxonomy" id="2024550"/>
    <lineage>
        <taxon>Bacteria</taxon>
        <taxon>Pseudomonadati</taxon>
        <taxon>Pseudomonadota</taxon>
        <taxon>Betaproteobacteria</taxon>
        <taxon>Rhodocyclales</taxon>
        <taxon>Zoogloeaceae</taxon>
        <taxon>Uliginosibacterium</taxon>
    </lineage>
</organism>
<comment type="caution">
    <text evidence="3">The sequence shown here is derived from an EMBL/GenBank/DDBJ whole genome shotgun (WGS) entry which is preliminary data.</text>
</comment>
<dbReference type="InterPro" id="IPR036291">
    <property type="entry name" value="NAD(P)-bd_dom_sf"/>
</dbReference>
<dbReference type="InterPro" id="IPR016040">
    <property type="entry name" value="NAD(P)-bd_dom"/>
</dbReference>
<dbReference type="RefSeq" id="WP_345919713.1">
    <property type="nucleotide sequence ID" value="NZ_JBDIVE010000005.1"/>
</dbReference>
<evidence type="ECO:0000259" key="2">
    <source>
        <dbReference type="Pfam" id="PF13460"/>
    </source>
</evidence>
<proteinExistence type="predicted"/>
<dbReference type="EMBL" id="JBDIVE010000005">
    <property type="protein sequence ID" value="MEN3068942.1"/>
    <property type="molecule type" value="Genomic_DNA"/>
</dbReference>